<dbReference type="SUPFAM" id="SSF51161">
    <property type="entry name" value="Trimeric LpxA-like enzymes"/>
    <property type="match status" value="1"/>
</dbReference>
<organism evidence="1 2">
    <name type="scientific">Trypanosoma rangeli</name>
    <dbReference type="NCBI Taxonomy" id="5698"/>
    <lineage>
        <taxon>Eukaryota</taxon>
        <taxon>Discoba</taxon>
        <taxon>Euglenozoa</taxon>
        <taxon>Kinetoplastea</taxon>
        <taxon>Metakinetoplastina</taxon>
        <taxon>Trypanosomatida</taxon>
        <taxon>Trypanosomatidae</taxon>
        <taxon>Trypanosoma</taxon>
        <taxon>Herpetosoma</taxon>
    </lineage>
</organism>
<dbReference type="GeneID" id="40331156"/>
<protein>
    <submittedName>
        <fullName evidence="1">Gamma carbonic dehydratase</fullName>
    </submittedName>
</protein>
<reference evidence="1 2" key="1">
    <citation type="journal article" date="2018" name="BMC Genomics">
        <title>Genomic comparison of Trypanosoma conorhini and Trypanosoma rangeli to Trypanosoma cruzi strains of high and low virulence.</title>
        <authorList>
            <person name="Bradwell K.R."/>
            <person name="Koparde V.N."/>
            <person name="Matveyev A.V."/>
            <person name="Serrano M.G."/>
            <person name="Alves J.M."/>
            <person name="Parikh H."/>
            <person name="Huang B."/>
            <person name="Lee V."/>
            <person name="Espinosa-Alvarez O."/>
            <person name="Ortiz P.A."/>
            <person name="Costa-Martins A.G."/>
            <person name="Teixeira M.M."/>
            <person name="Buck G.A."/>
        </authorList>
    </citation>
    <scope>NUCLEOTIDE SEQUENCE [LARGE SCALE GENOMIC DNA]</scope>
    <source>
        <strain evidence="1 2">AM80</strain>
    </source>
</reference>
<gene>
    <name evidence="1" type="ORF">TraAM80_07223</name>
</gene>
<evidence type="ECO:0000313" key="2">
    <source>
        <dbReference type="Proteomes" id="UP000283634"/>
    </source>
</evidence>
<dbReference type="Gene3D" id="2.160.10.10">
    <property type="entry name" value="Hexapeptide repeat proteins"/>
    <property type="match status" value="1"/>
</dbReference>
<name>A0A3R7M7X4_TRYRA</name>
<dbReference type="OrthoDB" id="25818at2759"/>
<dbReference type="PANTHER" id="PTHR13061">
    <property type="entry name" value="DYNACTIN SUBUNIT P25"/>
    <property type="match status" value="1"/>
</dbReference>
<accession>A0A3R7M7X4</accession>
<dbReference type="EMBL" id="MKGL01000293">
    <property type="protein sequence ID" value="RNF01061.1"/>
    <property type="molecule type" value="Genomic_DNA"/>
</dbReference>
<sequence length="276" mass="30618">MALDAIGAAHPDILWGYMDGRYAGPGWVSWIKQLSVETLTMQCGTSMINMNSRAGVILDPEEPRHPMAFIQWGPMNHYDSAFMQLSYGDYGPIKNWSRLMQFLYDNYLEPFSMNRVCVQLDFYQKLPNNYHASVEASAEYIGQTALLVGQVIVGIGSVIMEGVTVKGDMNCVYIAEGVQVIENTSIVSDAPTDLLAYQRHEAINPYQQWDGMSGVCRIMPNRIIEPNCFLDSCSIGPLNRISHNTKILKGVTTATMVHILPGSVITADRNVGDGEL</sequence>
<keyword evidence="2" id="KW-1185">Reference proteome</keyword>
<comment type="caution">
    <text evidence="1">The sequence shown here is derived from an EMBL/GenBank/DDBJ whole genome shotgun (WGS) entry which is preliminary data.</text>
</comment>
<dbReference type="InterPro" id="IPR050484">
    <property type="entry name" value="Transf_Hexapept/Carb_Anhydrase"/>
</dbReference>
<evidence type="ECO:0000313" key="1">
    <source>
        <dbReference type="EMBL" id="RNF01061.1"/>
    </source>
</evidence>
<dbReference type="Proteomes" id="UP000283634">
    <property type="component" value="Unassembled WGS sequence"/>
</dbReference>
<dbReference type="OMA" id="HYDSAFM"/>
<dbReference type="RefSeq" id="XP_029236114.1">
    <property type="nucleotide sequence ID" value="XM_029384025.1"/>
</dbReference>
<dbReference type="InterPro" id="IPR011004">
    <property type="entry name" value="Trimer_LpxA-like_sf"/>
</dbReference>
<proteinExistence type="predicted"/>
<dbReference type="AlphaFoldDB" id="A0A3R7M7X4"/>
<dbReference type="VEuPathDB" id="TriTrypDB:TRSC58_03322"/>
<dbReference type="PANTHER" id="PTHR13061:SF26">
    <property type="entry name" value="BACTERIAL TRANSFERASE HEXAPEPTIDE (SIX REPEATS)"/>
    <property type="match status" value="1"/>
</dbReference>